<evidence type="ECO:0000256" key="2">
    <source>
        <dbReference type="SAM" id="SignalP"/>
    </source>
</evidence>
<sequence length="1129" mass="117025">MSYRRIRRTAARGAGARGARALATGCALAALGLAAGPAPGALAAPAERVPTAVATPAPDAMAHTVTLVTGERVTLGADGSVVVAPRPGAEADYVTRRLDNDVFVIPLTALPYLGRTLDPALFNVSALAEAGVTTTPIRVEAEGGATAPRSGPAFGAALAKQVGAEAAEGSVGDRPLFGGVTSVVPAVATAGGRAAARPAARADHARADHSVADQTVKVTVLGTDGKPLPGTTPFALANVDDATRYREPSLEAVDGEAKAEVPAGRYSAMVSAPTFDGAGESTGIRMATAEFTVPDGAAGTDVVLDLRKATERVTFSTPRPAEEHQLILHYLRDDTKGEVAVNGGVGVSSGAPVYVQPSSRPVTTGDLRFNVYTHRKAPADAATPYSYDLKLANPDGVIAKNQHYKVSGRQLATVRTNYHSDTPGRAQEVARLMYLPYESSGEALSEQFKTPARRIEYVGGSAGASYHDWLKAGERRFVSEKQTLRPGRTTAVDWLRGPLAPGFTEPARGAAEDEAWYCAACRKGDALTFSPTTVMDSAGHHALAFPSDITSSHFAVVSGDTTLYEGDGVSGGVLTVPPGKAPYTVVYDQTRTNGEFHQSLTTHTEWTFSSGHSGAQTVPDNWTCVSEAGEYDGPAECSALPVVVPHYRLDAALDGTSPAGDDHLVVGFGHAPGAAAAPAVTRARVEVSFDGGERWTAAAVTALGKGRFRADWTTPAAAAGRDASLRVTGTDAAGNSVTQTVKSAFTVSATRRRRHDPPGAAWPESSVAHRAVTVGTAGRSVRVVLRPPPGDRADGRHRAPHPWVARAHRARELDVQERHMLGGGPAALDVVASLQGAAADPGAADGEVPCGQGGREAAGVRAACPALAGGGDDVPARRGVVGEAVDLDARQTAPGELVADRVEDRVRAVGGVGGIVVPGPAVGAREHQDAAGGVQEHPRAEPFGVRVGDRVRHLDRPADGRGEVHIDPGPAARAGAVRGAVGQLGIAAAGAGTGTGTGVRERTEPEADVGEERAGAVRVSVEDQAHRVGHVPAFGAARLPVVAVGVEPGREVGDPALQRDLGGPRAVRRAAVVVSAPPGDRIRAQCRHEQAERDRDGRHGDRLRSYLRHDRLIVTTRFTRAYRDEAGEE</sequence>
<evidence type="ECO:0000313" key="4">
    <source>
        <dbReference type="Proteomes" id="UP001354709"/>
    </source>
</evidence>
<organism evidence="3 4">
    <name type="scientific">Streptomyces asiaticus subsp. ignotus</name>
    <dbReference type="NCBI Taxonomy" id="3098222"/>
    <lineage>
        <taxon>Bacteria</taxon>
        <taxon>Bacillati</taxon>
        <taxon>Actinomycetota</taxon>
        <taxon>Actinomycetes</taxon>
        <taxon>Kitasatosporales</taxon>
        <taxon>Streptomycetaceae</taxon>
        <taxon>Streptomyces</taxon>
        <taxon>Streptomyces violaceusniger group</taxon>
    </lineage>
</organism>
<feature type="region of interest" description="Disordered" evidence="1">
    <location>
        <begin position="992"/>
        <end position="1014"/>
    </location>
</feature>
<dbReference type="Proteomes" id="UP001354709">
    <property type="component" value="Unassembled WGS sequence"/>
</dbReference>
<feature type="signal peptide" evidence="2">
    <location>
        <begin position="1"/>
        <end position="43"/>
    </location>
</feature>
<feature type="compositionally biased region" description="Basic and acidic residues" evidence="1">
    <location>
        <begin position="999"/>
        <end position="1014"/>
    </location>
</feature>
<evidence type="ECO:0000256" key="1">
    <source>
        <dbReference type="SAM" id="MobiDB-lite"/>
    </source>
</evidence>
<dbReference type="RefSeq" id="WP_330809712.1">
    <property type="nucleotide sequence ID" value="NZ_JAZBJO010000009.1"/>
</dbReference>
<proteinExistence type="predicted"/>
<name>A0ABU7PXF9_9ACTN</name>
<gene>
    <name evidence="3" type="ORF">V2J94_18160</name>
</gene>
<keyword evidence="4" id="KW-1185">Reference proteome</keyword>
<feature type="chain" id="PRO_5046906191" description="Peptidase S8/S53 domain-containing protein" evidence="2">
    <location>
        <begin position="44"/>
        <end position="1129"/>
    </location>
</feature>
<protein>
    <recommendedName>
        <fullName evidence="5">Peptidase S8/S53 domain-containing protein</fullName>
    </recommendedName>
</protein>
<evidence type="ECO:0008006" key="5">
    <source>
        <dbReference type="Google" id="ProtNLM"/>
    </source>
</evidence>
<evidence type="ECO:0000313" key="3">
    <source>
        <dbReference type="EMBL" id="MEE4593790.1"/>
    </source>
</evidence>
<dbReference type="EMBL" id="JAZBJO010000009">
    <property type="protein sequence ID" value="MEE4593790.1"/>
    <property type="molecule type" value="Genomic_DNA"/>
</dbReference>
<accession>A0ABU7PXF9</accession>
<reference evidence="3 4" key="1">
    <citation type="submission" date="2023-11" db="EMBL/GenBank/DDBJ databases">
        <title>30 novel species of actinomycetes from the DSMZ collection.</title>
        <authorList>
            <person name="Nouioui I."/>
        </authorList>
    </citation>
    <scope>NUCLEOTIDE SEQUENCE [LARGE SCALE GENOMIC DNA]</scope>
    <source>
        <strain evidence="3 4">DSM 41524</strain>
    </source>
</reference>
<comment type="caution">
    <text evidence="3">The sequence shown here is derived from an EMBL/GenBank/DDBJ whole genome shotgun (WGS) entry which is preliminary data.</text>
</comment>
<keyword evidence="2" id="KW-0732">Signal</keyword>
<dbReference type="Gene3D" id="2.60.40.650">
    <property type="match status" value="1"/>
</dbReference>